<proteinExistence type="predicted"/>
<sequence length="163" mass="18925">MDLTNYGDSLSGWWLLWQKWTSHFRSTNVKVPSLPDIQSRLAYVSCVRQLEEVRNSDYCHYVRPPIDKYKTLQFGSFDEIKDVGYNHGRTYFDGMMKGGLPMHMGSYYGSHSQSQYLSRMHTSRSRQQINNRPTTSGGYNFTDLAQMVCKIRNTMIHMAGTDD</sequence>
<gene>
    <name evidence="1" type="ORF">AFUS01_LOCUS34251</name>
</gene>
<dbReference type="Proteomes" id="UP000708208">
    <property type="component" value="Unassembled WGS sequence"/>
</dbReference>
<dbReference type="InterPro" id="IPR050301">
    <property type="entry name" value="NTE"/>
</dbReference>
<dbReference type="PANTHER" id="PTHR14226:SF29">
    <property type="entry name" value="NEUROPATHY TARGET ESTERASE SWS"/>
    <property type="match status" value="1"/>
</dbReference>
<keyword evidence="2" id="KW-1185">Reference proteome</keyword>
<reference evidence="1" key="1">
    <citation type="submission" date="2021-06" db="EMBL/GenBank/DDBJ databases">
        <authorList>
            <person name="Hodson N. C."/>
            <person name="Mongue J. A."/>
            <person name="Jaron S. K."/>
        </authorList>
    </citation>
    <scope>NUCLEOTIDE SEQUENCE</scope>
</reference>
<name>A0A8J2KYV0_9HEXA</name>
<comment type="caution">
    <text evidence="1">The sequence shown here is derived from an EMBL/GenBank/DDBJ whole genome shotgun (WGS) entry which is preliminary data.</text>
</comment>
<organism evidence="1 2">
    <name type="scientific">Allacma fusca</name>
    <dbReference type="NCBI Taxonomy" id="39272"/>
    <lineage>
        <taxon>Eukaryota</taxon>
        <taxon>Metazoa</taxon>
        <taxon>Ecdysozoa</taxon>
        <taxon>Arthropoda</taxon>
        <taxon>Hexapoda</taxon>
        <taxon>Collembola</taxon>
        <taxon>Symphypleona</taxon>
        <taxon>Sminthuridae</taxon>
        <taxon>Allacma</taxon>
    </lineage>
</organism>
<evidence type="ECO:0000313" key="1">
    <source>
        <dbReference type="EMBL" id="CAG7824071.1"/>
    </source>
</evidence>
<feature type="non-terminal residue" evidence="1">
    <location>
        <position position="1"/>
    </location>
</feature>
<accession>A0A8J2KYV0</accession>
<protein>
    <submittedName>
        <fullName evidence="1">Uncharacterized protein</fullName>
    </submittedName>
</protein>
<dbReference type="OrthoDB" id="421051at2759"/>
<dbReference type="PANTHER" id="PTHR14226">
    <property type="entry name" value="NEUROPATHY TARGET ESTERASE/SWISS CHEESE D.MELANOGASTER"/>
    <property type="match status" value="1"/>
</dbReference>
<dbReference type="AlphaFoldDB" id="A0A8J2KYV0"/>
<evidence type="ECO:0000313" key="2">
    <source>
        <dbReference type="Proteomes" id="UP000708208"/>
    </source>
</evidence>
<dbReference type="EMBL" id="CAJVCH010531593">
    <property type="protein sequence ID" value="CAG7824071.1"/>
    <property type="molecule type" value="Genomic_DNA"/>
</dbReference>
<dbReference type="GO" id="GO:0004622">
    <property type="term" value="F:phosphatidylcholine lysophospholipase activity"/>
    <property type="evidence" value="ECO:0007669"/>
    <property type="project" value="TreeGrafter"/>
</dbReference>
<dbReference type="GO" id="GO:0005783">
    <property type="term" value="C:endoplasmic reticulum"/>
    <property type="evidence" value="ECO:0007669"/>
    <property type="project" value="TreeGrafter"/>
</dbReference>